<gene>
    <name evidence="5" type="ORF">AWB70_06253</name>
</gene>
<dbReference type="GO" id="GO:0006310">
    <property type="term" value="P:DNA recombination"/>
    <property type="evidence" value="ECO:0007669"/>
    <property type="project" value="UniProtKB-KW"/>
</dbReference>
<dbReference type="PROSITE" id="PS51898">
    <property type="entry name" value="TYR_RECOMBINASE"/>
    <property type="match status" value="1"/>
</dbReference>
<keyword evidence="2" id="KW-0229">DNA integration</keyword>
<name>A0A158JB79_CABCO</name>
<evidence type="ECO:0000256" key="3">
    <source>
        <dbReference type="ARBA" id="ARBA00023172"/>
    </source>
</evidence>
<reference evidence="6" key="1">
    <citation type="submission" date="2016-01" db="EMBL/GenBank/DDBJ databases">
        <authorList>
            <person name="Peeters C."/>
        </authorList>
    </citation>
    <scope>NUCLEOTIDE SEQUENCE [LARGE SCALE GENOMIC DNA]</scope>
</reference>
<organism evidence="5 6">
    <name type="scientific">Caballeronia cordobensis</name>
    <name type="common">Burkholderia cordobensis</name>
    <dbReference type="NCBI Taxonomy" id="1353886"/>
    <lineage>
        <taxon>Bacteria</taxon>
        <taxon>Pseudomonadati</taxon>
        <taxon>Pseudomonadota</taxon>
        <taxon>Betaproteobacteria</taxon>
        <taxon>Burkholderiales</taxon>
        <taxon>Burkholderiaceae</taxon>
        <taxon>Caballeronia</taxon>
    </lineage>
</organism>
<dbReference type="PANTHER" id="PTHR30629:SF6">
    <property type="entry name" value="PROPHAGE INTEGRASE INTA-RELATED"/>
    <property type="match status" value="1"/>
</dbReference>
<evidence type="ECO:0000259" key="4">
    <source>
        <dbReference type="PROSITE" id="PS51898"/>
    </source>
</evidence>
<comment type="similarity">
    <text evidence="1">Belongs to the 'phage' integrase family.</text>
</comment>
<dbReference type="SUPFAM" id="SSF56349">
    <property type="entry name" value="DNA breaking-rejoining enzymes"/>
    <property type="match status" value="1"/>
</dbReference>
<dbReference type="Pfam" id="PF13356">
    <property type="entry name" value="Arm-DNA-bind_3"/>
    <property type="match status" value="1"/>
</dbReference>
<dbReference type="InterPro" id="IPR011010">
    <property type="entry name" value="DNA_brk_join_enz"/>
</dbReference>
<dbReference type="InterPro" id="IPR013762">
    <property type="entry name" value="Integrase-like_cat_sf"/>
</dbReference>
<sequence>MAKTNLTAARVASLQCEPGKKQTIIFDAKTRGFGLRVTAAGGRSYILESRLHGRTVRLTIGDPSNWKLEDARERAAEFRVLLDKGIDPREQEAKDRAADEAKRDAAKRKEATVGEAWAAYLDYQSERQRRGVDKAWGMRHMDDHKRLAATGGMQRARAKELTRPGPLAELMPLRLSELTSQRIAQWLDGHRVDRPTMAALAFRLLRAFIRWCDDSDNDEGHAQAAARYRGIIPGDVYKARAVKDAVSRPKAKDGDCLQREQLSAWFSGVRQIGNPVISAYLQTLLLTGPRREELAALRWTDVDFRWGSLSLSDKVESEGRVIPLTPYVASLLATLPRRNEWVFSSPLSEDGRLAEPRIAHRKALRAAGLPHISLHGLRRSFGTLSEWCEVPVGVVAQIQGHKPSAIAEKHYRRRPLDLLRMWHNKVEVWMLEQAGIEFDGTQAQTGLRAVQ</sequence>
<dbReference type="EMBL" id="FCNY02000023">
    <property type="protein sequence ID" value="SAL66172.1"/>
    <property type="molecule type" value="Genomic_DNA"/>
</dbReference>
<accession>A0A158JB79</accession>
<dbReference type="AlphaFoldDB" id="A0A158JB79"/>
<evidence type="ECO:0000313" key="5">
    <source>
        <dbReference type="EMBL" id="SAL66172.1"/>
    </source>
</evidence>
<dbReference type="Pfam" id="PF00589">
    <property type="entry name" value="Phage_integrase"/>
    <property type="match status" value="1"/>
</dbReference>
<dbReference type="InterPro" id="IPR002104">
    <property type="entry name" value="Integrase_catalytic"/>
</dbReference>
<evidence type="ECO:0000256" key="1">
    <source>
        <dbReference type="ARBA" id="ARBA00008857"/>
    </source>
</evidence>
<protein>
    <submittedName>
        <fullName evidence="5">Phage integrase</fullName>
    </submittedName>
</protein>
<keyword evidence="6" id="KW-1185">Reference proteome</keyword>
<dbReference type="PANTHER" id="PTHR30629">
    <property type="entry name" value="PROPHAGE INTEGRASE"/>
    <property type="match status" value="1"/>
</dbReference>
<feature type="domain" description="Tyr recombinase" evidence="4">
    <location>
        <begin position="252"/>
        <end position="424"/>
    </location>
</feature>
<dbReference type="Gene3D" id="1.10.443.10">
    <property type="entry name" value="Intergrase catalytic core"/>
    <property type="match status" value="1"/>
</dbReference>
<dbReference type="Proteomes" id="UP000054740">
    <property type="component" value="Unassembled WGS sequence"/>
</dbReference>
<keyword evidence="3" id="KW-0233">DNA recombination</keyword>
<dbReference type="GO" id="GO:0003677">
    <property type="term" value="F:DNA binding"/>
    <property type="evidence" value="ECO:0007669"/>
    <property type="project" value="InterPro"/>
</dbReference>
<dbReference type="InterPro" id="IPR038488">
    <property type="entry name" value="Integrase_DNA-bd_sf"/>
</dbReference>
<proteinExistence type="inferred from homology"/>
<dbReference type="RefSeq" id="WP_053568726.1">
    <property type="nucleotide sequence ID" value="NZ_FCNY02000023.1"/>
</dbReference>
<dbReference type="GO" id="GO:0015074">
    <property type="term" value="P:DNA integration"/>
    <property type="evidence" value="ECO:0007669"/>
    <property type="project" value="UniProtKB-KW"/>
</dbReference>
<evidence type="ECO:0000256" key="2">
    <source>
        <dbReference type="ARBA" id="ARBA00022908"/>
    </source>
</evidence>
<dbReference type="InterPro" id="IPR050808">
    <property type="entry name" value="Phage_Integrase"/>
</dbReference>
<evidence type="ECO:0000313" key="6">
    <source>
        <dbReference type="Proteomes" id="UP000054740"/>
    </source>
</evidence>
<dbReference type="InterPro" id="IPR025166">
    <property type="entry name" value="Integrase_DNA_bind_dom"/>
</dbReference>
<dbReference type="Gene3D" id="3.30.160.390">
    <property type="entry name" value="Integrase, DNA-binding domain"/>
    <property type="match status" value="1"/>
</dbReference>